<sequence>MTPGQSIPGQSTPGQPVPGQSTPGQPVPGQPVPGQSIPGQSIPPQDPKSNVQTSMQAPNNGQQEGQNSDAQVKAANVAQNTETITEVVNIVAETLAEPEKLEALSTQEVERIFEELTVNDLTPEQADELVETLVKAPKKVKKAFEAKVNIFSGEVDDYVPTNQSIPVSERRTLIAVGNTLGAAGMFIRRRED</sequence>
<feature type="region of interest" description="Disordered" evidence="1">
    <location>
        <begin position="1"/>
        <end position="77"/>
    </location>
</feature>
<feature type="compositionally biased region" description="Polar residues" evidence="1">
    <location>
        <begin position="1"/>
        <end position="12"/>
    </location>
</feature>
<organism evidence="2">
    <name type="scientific">freshwater metagenome</name>
    <dbReference type="NCBI Taxonomy" id="449393"/>
    <lineage>
        <taxon>unclassified sequences</taxon>
        <taxon>metagenomes</taxon>
        <taxon>ecological metagenomes</taxon>
    </lineage>
</organism>
<feature type="compositionally biased region" description="Low complexity" evidence="1">
    <location>
        <begin position="13"/>
        <end position="24"/>
    </location>
</feature>
<evidence type="ECO:0000256" key="1">
    <source>
        <dbReference type="SAM" id="MobiDB-lite"/>
    </source>
</evidence>
<accession>A0A6J6GBL6</accession>
<feature type="compositionally biased region" description="Polar residues" evidence="1">
    <location>
        <begin position="47"/>
        <end position="70"/>
    </location>
</feature>
<reference evidence="2" key="1">
    <citation type="submission" date="2020-05" db="EMBL/GenBank/DDBJ databases">
        <authorList>
            <person name="Chiriac C."/>
            <person name="Salcher M."/>
            <person name="Ghai R."/>
            <person name="Kavagutti S V."/>
        </authorList>
    </citation>
    <scope>NUCLEOTIDE SEQUENCE</scope>
</reference>
<evidence type="ECO:0000313" key="2">
    <source>
        <dbReference type="EMBL" id="CAB4597219.1"/>
    </source>
</evidence>
<gene>
    <name evidence="2" type="ORF">UFOPK1826_00415</name>
</gene>
<name>A0A6J6GBL6_9ZZZZ</name>
<dbReference type="EMBL" id="CAEZUN010000035">
    <property type="protein sequence ID" value="CAB4597219.1"/>
    <property type="molecule type" value="Genomic_DNA"/>
</dbReference>
<protein>
    <submittedName>
        <fullName evidence="2">Unannotated protein</fullName>
    </submittedName>
</protein>
<proteinExistence type="predicted"/>
<dbReference type="AlphaFoldDB" id="A0A6J6GBL6"/>